<comment type="catalytic activity">
    <reaction evidence="1">
        <text>ATP + protein L-histidine = ADP + protein N-phospho-L-histidine.</text>
        <dbReference type="EC" id="2.7.13.3"/>
    </reaction>
</comment>
<evidence type="ECO:0000313" key="9">
    <source>
        <dbReference type="EMBL" id="MBA8877100.1"/>
    </source>
</evidence>
<evidence type="ECO:0000256" key="6">
    <source>
        <dbReference type="SAM" id="MobiDB-lite"/>
    </source>
</evidence>
<dbReference type="InterPro" id="IPR036890">
    <property type="entry name" value="HATPase_C_sf"/>
</dbReference>
<keyword evidence="4" id="KW-0808">Transferase</keyword>
<feature type="region of interest" description="Disordered" evidence="6">
    <location>
        <begin position="459"/>
        <end position="490"/>
    </location>
</feature>
<evidence type="ECO:0000259" key="7">
    <source>
        <dbReference type="PROSITE" id="PS50109"/>
    </source>
</evidence>
<evidence type="ECO:0000256" key="4">
    <source>
        <dbReference type="ARBA" id="ARBA00022679"/>
    </source>
</evidence>
<evidence type="ECO:0000256" key="5">
    <source>
        <dbReference type="ARBA" id="ARBA00022777"/>
    </source>
</evidence>
<dbReference type="InterPro" id="IPR035965">
    <property type="entry name" value="PAS-like_dom_sf"/>
</dbReference>
<accession>A0A839EK55</accession>
<evidence type="ECO:0000256" key="1">
    <source>
        <dbReference type="ARBA" id="ARBA00000085"/>
    </source>
</evidence>
<dbReference type="CDD" id="cd00075">
    <property type="entry name" value="HATPase"/>
    <property type="match status" value="1"/>
</dbReference>
<dbReference type="SUPFAM" id="SSF55874">
    <property type="entry name" value="ATPase domain of HSP90 chaperone/DNA topoisomerase II/histidine kinase"/>
    <property type="match status" value="1"/>
</dbReference>
<dbReference type="SUPFAM" id="SSF47384">
    <property type="entry name" value="Homodimeric domain of signal transducing histidine kinase"/>
    <property type="match status" value="1"/>
</dbReference>
<dbReference type="EC" id="2.7.13.3" evidence="2"/>
<dbReference type="GO" id="GO:0000155">
    <property type="term" value="F:phosphorelay sensor kinase activity"/>
    <property type="evidence" value="ECO:0007669"/>
    <property type="project" value="InterPro"/>
</dbReference>
<dbReference type="Gene3D" id="3.30.565.10">
    <property type="entry name" value="Histidine kinase-like ATPase, C-terminal domain"/>
    <property type="match status" value="1"/>
</dbReference>
<dbReference type="EMBL" id="JACGXN010000001">
    <property type="protein sequence ID" value="MBA8877100.1"/>
    <property type="molecule type" value="Genomic_DNA"/>
</dbReference>
<dbReference type="Pfam" id="PF00512">
    <property type="entry name" value="HisKA"/>
    <property type="match status" value="1"/>
</dbReference>
<feature type="domain" description="PAS" evidence="8">
    <location>
        <begin position="719"/>
        <end position="789"/>
    </location>
</feature>
<dbReference type="AlphaFoldDB" id="A0A839EK55"/>
<keyword evidence="10" id="KW-1185">Reference proteome</keyword>
<dbReference type="SMART" id="SM00387">
    <property type="entry name" value="HATPase_c"/>
    <property type="match status" value="1"/>
</dbReference>
<dbReference type="SMART" id="SM00091">
    <property type="entry name" value="PAS"/>
    <property type="match status" value="3"/>
</dbReference>
<dbReference type="NCBIfam" id="TIGR00229">
    <property type="entry name" value="sensory_box"/>
    <property type="match status" value="1"/>
</dbReference>
<comment type="caution">
    <text evidence="9">The sequence shown here is derived from an EMBL/GenBank/DDBJ whole genome shotgun (WGS) entry which is preliminary data.</text>
</comment>
<feature type="domain" description="Histidine kinase" evidence="7">
    <location>
        <begin position="862"/>
        <end position="1083"/>
    </location>
</feature>
<dbReference type="InterPro" id="IPR005467">
    <property type="entry name" value="His_kinase_dom"/>
</dbReference>
<evidence type="ECO:0000256" key="2">
    <source>
        <dbReference type="ARBA" id="ARBA00012438"/>
    </source>
</evidence>
<dbReference type="InterPro" id="IPR003661">
    <property type="entry name" value="HisK_dim/P_dom"/>
</dbReference>
<dbReference type="CDD" id="cd00082">
    <property type="entry name" value="HisKA"/>
    <property type="match status" value="1"/>
</dbReference>
<protein>
    <recommendedName>
        <fullName evidence="2">histidine kinase</fullName>
        <ecNumber evidence="2">2.7.13.3</ecNumber>
    </recommendedName>
</protein>
<keyword evidence="5" id="KW-0418">Kinase</keyword>
<dbReference type="PROSITE" id="PS50109">
    <property type="entry name" value="HIS_KIN"/>
    <property type="match status" value="1"/>
</dbReference>
<sequence length="1087" mass="117163">MRMFIVEYTGQPMTSGTYPFIDIAVLDEIREHFANGDALVVISPDLDSVIWANGQGASALGYSTIDDILDAGSVLNVQARRQLMALDGFPAIGHGRTVSLRVAFGLASRILTFQASDLTLPRGEPAILLSIANTSRITSEAEIATLAIKGFGDSTTHAAMIDASGKVLAASDQFRAIGFSDKILGDLVREVRLERNRLVKRPVQTSGGFVPTGIARLTDSPALHLLFAIEDVNKVAVQPVAIEDKQPEPPAEPSQLRAGRDAGESVAETAEPPRSTAAVEPIEEAVSDAVAEPAEQELLNTPPEGGAFLYKPSDNPARFVWKVDADARFNEVSPELVRAVGPNSASVIGKSFRDVAKVYGLDSSGEIADLLERRDTWSGRSVLWPIEGTDLRVPIELAALPIYSRERVFMGFRGFGVARMGDVTTDPEAIGKALAPEPAASADVFNGEKPAIAITPEAQVEAPREEAKPEPNEGNVIPLKTNRLPRDDGRLNDAERNAFREIAERLRREVLADNPKETDNVPAVAAADVEAVSGLEATDPTPSDPVLALVPDAEVVGPGFDASADIDAKAPTPEAAPEKDFAENIRTKARQGVDTAILAALPLPVLIHRHGILLYANKALLDATLYESHETINAAGGLNALFAENPEQSDDEDAEGMNLRLSNGTTKRVQAHLQAVRWDEDGERALLLALSPEAQTEAPVAPSPEQRFDDSERLLLQTRIDELNAILDTATDGVVLLDSAGAIRSVNHSAAALFGYEPEEVEGKAFSLLFAIESQRTAMDYVSSLSDNGVASVLNDGREVIGRESKGRFIPLFMTIGKLDASKGFCVVLRDITHWKQAEEELLSAKREAERTSSQKSEFLARISHEIRTPLNAIIGFSELMADEKFGPIGSERYRDYLNDISRSGNHVLSLVNDLLDISKIEAGAVEFDFQAVSLNEALTEAVAIMQPQANRERVIIRSSLTSRLPDIVADQRSVTQIALNLLSNAIRFTGPGGQVIISTSYEPSGDVLLRVRDTGIGMTRQEVEQALRPYKQITTPKHARTDGTGLGLPLTKAMAEANRASFSIDSTPGRGTMVEISFPSTRVLAD</sequence>
<dbReference type="PANTHER" id="PTHR43047:SF72">
    <property type="entry name" value="OSMOSENSING HISTIDINE PROTEIN KINASE SLN1"/>
    <property type="match status" value="1"/>
</dbReference>
<evidence type="ECO:0000313" key="10">
    <source>
        <dbReference type="Proteomes" id="UP000549052"/>
    </source>
</evidence>
<feature type="compositionally biased region" description="Basic and acidic residues" evidence="6">
    <location>
        <begin position="462"/>
        <end position="471"/>
    </location>
</feature>
<evidence type="ECO:0000259" key="8">
    <source>
        <dbReference type="PROSITE" id="PS50112"/>
    </source>
</evidence>
<dbReference type="GO" id="GO:0006355">
    <property type="term" value="P:regulation of DNA-templated transcription"/>
    <property type="evidence" value="ECO:0007669"/>
    <property type="project" value="InterPro"/>
</dbReference>
<name>A0A839EK55_9HYPH</name>
<reference evidence="9 10" key="1">
    <citation type="submission" date="2020-07" db="EMBL/GenBank/DDBJ databases">
        <title>Genomic Encyclopedia of Type Strains, Phase IV (KMG-V): Genome sequencing to study the core and pangenomes of soil and plant-associated prokaryotes.</title>
        <authorList>
            <person name="Whitman W."/>
        </authorList>
    </citation>
    <scope>NUCLEOTIDE SEQUENCE [LARGE SCALE GENOMIC DNA]</scope>
    <source>
        <strain evidence="9 10">AN3</strain>
    </source>
</reference>
<dbReference type="PROSITE" id="PS50112">
    <property type="entry name" value="PAS"/>
    <property type="match status" value="1"/>
</dbReference>
<dbReference type="RefSeq" id="WP_432651987.1">
    <property type="nucleotide sequence ID" value="NZ_JACGXN010000001.1"/>
</dbReference>
<dbReference type="Gene3D" id="3.30.450.20">
    <property type="entry name" value="PAS domain"/>
    <property type="match status" value="1"/>
</dbReference>
<gene>
    <name evidence="9" type="ORF">FHW16_000782</name>
</gene>
<dbReference type="GO" id="GO:0009927">
    <property type="term" value="F:histidine phosphotransfer kinase activity"/>
    <property type="evidence" value="ECO:0007669"/>
    <property type="project" value="TreeGrafter"/>
</dbReference>
<dbReference type="InterPro" id="IPR013767">
    <property type="entry name" value="PAS_fold"/>
</dbReference>
<dbReference type="Gene3D" id="1.10.287.130">
    <property type="match status" value="1"/>
</dbReference>
<dbReference type="SMART" id="SM00388">
    <property type="entry name" value="HisKA"/>
    <property type="match status" value="1"/>
</dbReference>
<dbReference type="SUPFAM" id="SSF55785">
    <property type="entry name" value="PYP-like sensor domain (PAS domain)"/>
    <property type="match status" value="1"/>
</dbReference>
<dbReference type="Pfam" id="PF02518">
    <property type="entry name" value="HATPase_c"/>
    <property type="match status" value="1"/>
</dbReference>
<keyword evidence="3" id="KW-0597">Phosphoprotein</keyword>
<dbReference type="CDD" id="cd00130">
    <property type="entry name" value="PAS"/>
    <property type="match status" value="1"/>
</dbReference>
<dbReference type="Pfam" id="PF00989">
    <property type="entry name" value="PAS"/>
    <property type="match status" value="1"/>
</dbReference>
<feature type="region of interest" description="Disordered" evidence="6">
    <location>
        <begin position="241"/>
        <end position="280"/>
    </location>
</feature>
<dbReference type="InterPro" id="IPR036097">
    <property type="entry name" value="HisK_dim/P_sf"/>
</dbReference>
<evidence type="ECO:0000256" key="3">
    <source>
        <dbReference type="ARBA" id="ARBA00022553"/>
    </source>
</evidence>
<dbReference type="GO" id="GO:0005886">
    <property type="term" value="C:plasma membrane"/>
    <property type="evidence" value="ECO:0007669"/>
    <property type="project" value="TreeGrafter"/>
</dbReference>
<dbReference type="Proteomes" id="UP000549052">
    <property type="component" value="Unassembled WGS sequence"/>
</dbReference>
<proteinExistence type="predicted"/>
<dbReference type="PRINTS" id="PR00344">
    <property type="entry name" value="BCTRLSENSOR"/>
</dbReference>
<dbReference type="InterPro" id="IPR003594">
    <property type="entry name" value="HATPase_dom"/>
</dbReference>
<dbReference type="PANTHER" id="PTHR43047">
    <property type="entry name" value="TWO-COMPONENT HISTIDINE PROTEIN KINASE"/>
    <property type="match status" value="1"/>
</dbReference>
<dbReference type="InterPro" id="IPR000014">
    <property type="entry name" value="PAS"/>
</dbReference>
<dbReference type="InterPro" id="IPR004358">
    <property type="entry name" value="Sig_transdc_His_kin-like_C"/>
</dbReference>
<organism evidence="9 10">
    <name type="scientific">Phyllobacterium myrsinacearum</name>
    <dbReference type="NCBI Taxonomy" id="28101"/>
    <lineage>
        <taxon>Bacteria</taxon>
        <taxon>Pseudomonadati</taxon>
        <taxon>Pseudomonadota</taxon>
        <taxon>Alphaproteobacteria</taxon>
        <taxon>Hyphomicrobiales</taxon>
        <taxon>Phyllobacteriaceae</taxon>
        <taxon>Phyllobacterium</taxon>
    </lineage>
</organism>